<comment type="similarity">
    <text evidence="1 14">Belongs to the PAPS reductase family. CysH subfamily.</text>
</comment>
<dbReference type="PIRSF" id="PIRSF000857">
    <property type="entry name" value="PAPS_reductase"/>
    <property type="match status" value="1"/>
</dbReference>
<dbReference type="InterPro" id="IPR014729">
    <property type="entry name" value="Rossmann-like_a/b/a_fold"/>
</dbReference>
<evidence type="ECO:0000256" key="7">
    <source>
        <dbReference type="ARBA" id="ARBA00024298"/>
    </source>
</evidence>
<protein>
    <recommendedName>
        <fullName evidence="10 14">Adenosine 5'-phosphosulfate reductase</fullName>
        <shortName evidence="14">APS reductase</shortName>
        <ecNumber evidence="9 14">1.8.4.10</ecNumber>
    </recommendedName>
    <alternativeName>
        <fullName evidence="12 14">5'-adenylylsulfate reductase</fullName>
    </alternativeName>
    <alternativeName>
        <fullName evidence="11 14">Thioredoxin-dependent 5'-adenylylsulfate reductase</fullName>
    </alternativeName>
</protein>
<dbReference type="GO" id="GO:0046872">
    <property type="term" value="F:metal ion binding"/>
    <property type="evidence" value="ECO:0007669"/>
    <property type="project" value="UniProtKB-KW"/>
</dbReference>
<accession>A0A1I4XPQ7</accession>
<dbReference type="InterPro" id="IPR004511">
    <property type="entry name" value="PAPS/APS_Rdtase"/>
</dbReference>
<dbReference type="RefSeq" id="WP_091192300.1">
    <property type="nucleotide sequence ID" value="NZ_FOVE01000006.1"/>
</dbReference>
<dbReference type="GO" id="GO:0051539">
    <property type="term" value="F:4 iron, 4 sulfur cluster binding"/>
    <property type="evidence" value="ECO:0007669"/>
    <property type="project" value="UniProtKB-UniRule"/>
</dbReference>
<feature type="binding site" evidence="14">
    <location>
        <position position="197"/>
    </location>
    <ligand>
        <name>[4Fe-4S] cluster</name>
        <dbReference type="ChEBI" id="CHEBI:49883"/>
    </ligand>
</feature>
<evidence type="ECO:0000256" key="8">
    <source>
        <dbReference type="ARBA" id="ARBA00024327"/>
    </source>
</evidence>
<dbReference type="CDD" id="cd23945">
    <property type="entry name" value="PAPS_reductase"/>
    <property type="match status" value="1"/>
</dbReference>
<evidence type="ECO:0000256" key="1">
    <source>
        <dbReference type="ARBA" id="ARBA00009732"/>
    </source>
</evidence>
<evidence type="ECO:0000313" key="16">
    <source>
        <dbReference type="EMBL" id="SFN27403.1"/>
    </source>
</evidence>
<evidence type="ECO:0000256" key="13">
    <source>
        <dbReference type="ARBA" id="ARBA00048441"/>
    </source>
</evidence>
<dbReference type="HAMAP" id="MF_00063">
    <property type="entry name" value="CysH"/>
    <property type="match status" value="1"/>
</dbReference>
<feature type="domain" description="Phosphoadenosine phosphosulphate reductase" evidence="15">
    <location>
        <begin position="31"/>
        <end position="203"/>
    </location>
</feature>
<keyword evidence="17" id="KW-1185">Reference proteome</keyword>
<evidence type="ECO:0000256" key="2">
    <source>
        <dbReference type="ARBA" id="ARBA00022490"/>
    </source>
</evidence>
<comment type="function">
    <text evidence="7 14">Catalyzes the formation of sulfite from adenosine 5'-phosphosulfate (APS) using thioredoxin as an electron donor.</text>
</comment>
<feature type="active site" description="Nucleophile; cysteine thiosulfonate intermediate" evidence="14">
    <location>
        <position position="225"/>
    </location>
</feature>
<comment type="pathway">
    <text evidence="8 14">Sulfur metabolism; hydrogen sulfide biosynthesis; sulfite from sulfate.</text>
</comment>
<comment type="catalytic activity">
    <reaction evidence="13 14">
        <text>[thioredoxin]-disulfide + sulfite + AMP + 2 H(+) = adenosine 5'-phosphosulfate + [thioredoxin]-dithiol</text>
        <dbReference type="Rhea" id="RHEA:21976"/>
        <dbReference type="Rhea" id="RHEA-COMP:10698"/>
        <dbReference type="Rhea" id="RHEA-COMP:10700"/>
        <dbReference type="ChEBI" id="CHEBI:15378"/>
        <dbReference type="ChEBI" id="CHEBI:17359"/>
        <dbReference type="ChEBI" id="CHEBI:29950"/>
        <dbReference type="ChEBI" id="CHEBI:50058"/>
        <dbReference type="ChEBI" id="CHEBI:58243"/>
        <dbReference type="ChEBI" id="CHEBI:456215"/>
        <dbReference type="EC" id="1.8.4.10"/>
    </reaction>
</comment>
<dbReference type="NCBIfam" id="NF002537">
    <property type="entry name" value="PRK02090.1"/>
    <property type="match status" value="1"/>
</dbReference>
<keyword evidence="6 14" id="KW-0411">Iron-sulfur</keyword>
<dbReference type="Gene3D" id="3.40.50.620">
    <property type="entry name" value="HUPs"/>
    <property type="match status" value="1"/>
</dbReference>
<evidence type="ECO:0000256" key="3">
    <source>
        <dbReference type="ARBA" id="ARBA00022723"/>
    </source>
</evidence>
<evidence type="ECO:0000259" key="15">
    <source>
        <dbReference type="Pfam" id="PF01507"/>
    </source>
</evidence>
<dbReference type="GO" id="GO:0043866">
    <property type="term" value="F:adenylyl-sulfate reductase (thioredoxin) activity"/>
    <property type="evidence" value="ECO:0007669"/>
    <property type="project" value="UniProtKB-EC"/>
</dbReference>
<evidence type="ECO:0000256" key="6">
    <source>
        <dbReference type="ARBA" id="ARBA00023014"/>
    </source>
</evidence>
<dbReference type="InterPro" id="IPR011798">
    <property type="entry name" value="APS_reductase"/>
</dbReference>
<dbReference type="Proteomes" id="UP000242869">
    <property type="component" value="Unassembled WGS sequence"/>
</dbReference>
<dbReference type="NCBIfam" id="TIGR02055">
    <property type="entry name" value="APS_reductase"/>
    <property type="match status" value="1"/>
</dbReference>
<feature type="binding site" evidence="14">
    <location>
        <position position="115"/>
    </location>
    <ligand>
        <name>[4Fe-4S] cluster</name>
        <dbReference type="ChEBI" id="CHEBI:49883"/>
    </ligand>
</feature>
<gene>
    <name evidence="14" type="primary">cysH</name>
    <name evidence="16" type="ORF">SAMN05660284_01039</name>
</gene>
<organism evidence="16 17">
    <name type="scientific">Formivibrio citricus</name>
    <dbReference type="NCBI Taxonomy" id="83765"/>
    <lineage>
        <taxon>Bacteria</taxon>
        <taxon>Pseudomonadati</taxon>
        <taxon>Pseudomonadota</taxon>
        <taxon>Betaproteobacteria</taxon>
        <taxon>Neisseriales</taxon>
        <taxon>Chitinibacteraceae</taxon>
        <taxon>Formivibrio</taxon>
    </lineage>
</organism>
<dbReference type="AlphaFoldDB" id="A0A1I4XPQ7"/>
<feature type="binding site" evidence="14">
    <location>
        <position position="114"/>
    </location>
    <ligand>
        <name>[4Fe-4S] cluster</name>
        <dbReference type="ChEBI" id="CHEBI:49883"/>
    </ligand>
</feature>
<evidence type="ECO:0000256" key="10">
    <source>
        <dbReference type="ARBA" id="ARBA00029514"/>
    </source>
</evidence>
<comment type="subcellular location">
    <subcellularLocation>
        <location evidence="14">Cytoplasm</location>
    </subcellularLocation>
</comment>
<dbReference type="EC" id="1.8.4.10" evidence="9 14"/>
<dbReference type="InterPro" id="IPR002500">
    <property type="entry name" value="PAPS_reduct_dom"/>
</dbReference>
<evidence type="ECO:0000256" key="14">
    <source>
        <dbReference type="HAMAP-Rule" id="MF_00063"/>
    </source>
</evidence>
<evidence type="ECO:0000256" key="12">
    <source>
        <dbReference type="ARBA" id="ARBA00032041"/>
    </source>
</evidence>
<feature type="binding site" evidence="14">
    <location>
        <position position="200"/>
    </location>
    <ligand>
        <name>[4Fe-4S] cluster</name>
        <dbReference type="ChEBI" id="CHEBI:49883"/>
    </ligand>
</feature>
<dbReference type="Pfam" id="PF01507">
    <property type="entry name" value="PAPS_reduct"/>
    <property type="match status" value="1"/>
</dbReference>
<sequence length="234" mass="26253">MSGLSPELQGRIEAAEALLRRIATEFAPATLANSLGAEDMALTDLVARLKLPIGLFTLETGRLHKETLDTLARAEAHYGITIERFQPEAADVEAYVRDHGLNAMYESVELRKRCCEIRKVKPLQRALAGKKAWITGLRRAQAVTRTALPLQEFDSTHGLEKFSPLADWSEEDVWAYIEAFNVPFNPLHQRGYPSIGCEPCTRAIRPGEDIRAGRWWWESSDSKECGLHVKPAKE</sequence>
<keyword evidence="3 14" id="KW-0479">Metal-binding</keyword>
<dbReference type="PANTHER" id="PTHR46482:SF9">
    <property type="entry name" value="5'-ADENYLYLSULFATE REDUCTASE 1, CHLOROPLASTIC"/>
    <property type="match status" value="1"/>
</dbReference>
<dbReference type="SUPFAM" id="SSF52402">
    <property type="entry name" value="Adenine nucleotide alpha hydrolases-like"/>
    <property type="match status" value="1"/>
</dbReference>
<proteinExistence type="inferred from homology"/>
<keyword evidence="2 14" id="KW-0963">Cytoplasm</keyword>
<evidence type="ECO:0000256" key="4">
    <source>
        <dbReference type="ARBA" id="ARBA00023002"/>
    </source>
</evidence>
<dbReference type="GO" id="GO:0070814">
    <property type="term" value="P:hydrogen sulfide biosynthetic process"/>
    <property type="evidence" value="ECO:0007669"/>
    <property type="project" value="UniProtKB-UniRule"/>
</dbReference>
<dbReference type="STRING" id="83765.SAMN05660284_01039"/>
<dbReference type="PANTHER" id="PTHR46482">
    <property type="entry name" value="5'-ADENYLYLSULFATE REDUCTASE 3, CHLOROPLASTIC"/>
    <property type="match status" value="1"/>
</dbReference>
<evidence type="ECO:0000256" key="5">
    <source>
        <dbReference type="ARBA" id="ARBA00023004"/>
    </source>
</evidence>
<keyword evidence="4 14" id="KW-0560">Oxidoreductase</keyword>
<name>A0A1I4XPQ7_9NEIS</name>
<dbReference type="OrthoDB" id="9794018at2"/>
<keyword evidence="5 14" id="KW-0408">Iron</keyword>
<dbReference type="GO" id="GO:0019344">
    <property type="term" value="P:cysteine biosynthetic process"/>
    <property type="evidence" value="ECO:0007669"/>
    <property type="project" value="InterPro"/>
</dbReference>
<dbReference type="EMBL" id="FOVE01000006">
    <property type="protein sequence ID" value="SFN27403.1"/>
    <property type="molecule type" value="Genomic_DNA"/>
</dbReference>
<dbReference type="GO" id="GO:0004604">
    <property type="term" value="F:phosphoadenylyl-sulfate reductase (thioredoxin) activity"/>
    <property type="evidence" value="ECO:0007669"/>
    <property type="project" value="UniProtKB-UniRule"/>
</dbReference>
<comment type="cofactor">
    <cofactor evidence="14">
        <name>[4Fe-4S] cluster</name>
        <dbReference type="ChEBI" id="CHEBI:49883"/>
    </cofactor>
    <text evidence="14">Binds 1 [4Fe-4S] cluster per subunit.</text>
</comment>
<dbReference type="GO" id="GO:0019379">
    <property type="term" value="P:sulfate assimilation, phosphoadenylyl sulfate reduction by phosphoadenylyl-sulfate reductase (thioredoxin)"/>
    <property type="evidence" value="ECO:0007669"/>
    <property type="project" value="UniProtKB-UniRule"/>
</dbReference>
<evidence type="ECO:0000256" key="11">
    <source>
        <dbReference type="ARBA" id="ARBA00030894"/>
    </source>
</evidence>
<reference evidence="17" key="1">
    <citation type="submission" date="2016-10" db="EMBL/GenBank/DDBJ databases">
        <authorList>
            <person name="Varghese N."/>
            <person name="Submissions S."/>
        </authorList>
    </citation>
    <scope>NUCLEOTIDE SEQUENCE [LARGE SCALE GENOMIC DNA]</scope>
    <source>
        <strain evidence="17">DSM 6150</strain>
    </source>
</reference>
<evidence type="ECO:0000313" key="17">
    <source>
        <dbReference type="Proteomes" id="UP000242869"/>
    </source>
</evidence>
<evidence type="ECO:0000256" key="9">
    <source>
        <dbReference type="ARBA" id="ARBA00024386"/>
    </source>
</evidence>
<dbReference type="GO" id="GO:0005737">
    <property type="term" value="C:cytoplasm"/>
    <property type="evidence" value="ECO:0007669"/>
    <property type="project" value="UniProtKB-SubCell"/>
</dbReference>